<dbReference type="Proteomes" id="UP000230423">
    <property type="component" value="Unassembled WGS sequence"/>
</dbReference>
<name>A0A2G9U6W7_TELCI</name>
<protein>
    <recommendedName>
        <fullName evidence="2">Peptidase S1 domain-containing protein</fullName>
    </recommendedName>
</protein>
<dbReference type="EMBL" id="KZ348585">
    <property type="protein sequence ID" value="PIO65986.1"/>
    <property type="molecule type" value="Genomic_DNA"/>
</dbReference>
<dbReference type="InterPro" id="IPR043504">
    <property type="entry name" value="Peptidase_S1_PA_chymotrypsin"/>
</dbReference>
<dbReference type="PROSITE" id="PS00134">
    <property type="entry name" value="TRYPSIN_HIS"/>
    <property type="match status" value="1"/>
</dbReference>
<dbReference type="Gene3D" id="2.40.10.10">
    <property type="entry name" value="Trypsin-like serine proteases"/>
    <property type="match status" value="1"/>
</dbReference>
<dbReference type="SUPFAM" id="SSF50494">
    <property type="entry name" value="Trypsin-like serine proteases"/>
    <property type="match status" value="1"/>
</dbReference>
<evidence type="ECO:0000313" key="4">
    <source>
        <dbReference type="Proteomes" id="UP000230423"/>
    </source>
</evidence>
<reference evidence="3 4" key="1">
    <citation type="submission" date="2015-09" db="EMBL/GenBank/DDBJ databases">
        <title>Draft genome of the parasitic nematode Teladorsagia circumcincta isolate WARC Sus (inbred).</title>
        <authorList>
            <person name="Mitreva M."/>
        </authorList>
    </citation>
    <scope>NUCLEOTIDE SEQUENCE [LARGE SCALE GENOMIC DNA]</scope>
    <source>
        <strain evidence="3 4">S</strain>
    </source>
</reference>
<dbReference type="InterPro" id="IPR009003">
    <property type="entry name" value="Peptidase_S1_PA"/>
</dbReference>
<feature type="domain" description="Peptidase S1" evidence="2">
    <location>
        <begin position="10"/>
        <end position="166"/>
    </location>
</feature>
<dbReference type="InterPro" id="IPR018114">
    <property type="entry name" value="TRYPSIN_HIS"/>
</dbReference>
<dbReference type="Pfam" id="PF00089">
    <property type="entry name" value="Trypsin"/>
    <property type="match status" value="1"/>
</dbReference>
<dbReference type="GO" id="GO:0004252">
    <property type="term" value="F:serine-type endopeptidase activity"/>
    <property type="evidence" value="ECO:0007669"/>
    <property type="project" value="InterPro"/>
</dbReference>
<dbReference type="PANTHER" id="PTHR24253">
    <property type="entry name" value="TRANSMEMBRANE PROTEASE SERINE"/>
    <property type="match status" value="1"/>
</dbReference>
<evidence type="ECO:0000256" key="1">
    <source>
        <dbReference type="ARBA" id="ARBA00023157"/>
    </source>
</evidence>
<dbReference type="GO" id="GO:0006508">
    <property type="term" value="P:proteolysis"/>
    <property type="evidence" value="ECO:0007669"/>
    <property type="project" value="InterPro"/>
</dbReference>
<keyword evidence="1" id="KW-1015">Disulfide bond</keyword>
<accession>A0A2G9U6W7</accession>
<organism evidence="3 4">
    <name type="scientific">Teladorsagia circumcincta</name>
    <name type="common">Brown stomach worm</name>
    <name type="synonym">Ostertagia circumcincta</name>
    <dbReference type="NCBI Taxonomy" id="45464"/>
    <lineage>
        <taxon>Eukaryota</taxon>
        <taxon>Metazoa</taxon>
        <taxon>Ecdysozoa</taxon>
        <taxon>Nematoda</taxon>
        <taxon>Chromadorea</taxon>
        <taxon>Rhabditida</taxon>
        <taxon>Rhabditina</taxon>
        <taxon>Rhabditomorpha</taxon>
        <taxon>Strongyloidea</taxon>
        <taxon>Trichostrongylidae</taxon>
        <taxon>Teladorsagia</taxon>
    </lineage>
</organism>
<keyword evidence="4" id="KW-1185">Reference proteome</keyword>
<dbReference type="AlphaFoldDB" id="A0A2G9U6W7"/>
<dbReference type="OrthoDB" id="7754674at2759"/>
<proteinExistence type="predicted"/>
<evidence type="ECO:0000313" key="3">
    <source>
        <dbReference type="EMBL" id="PIO65986.1"/>
    </source>
</evidence>
<gene>
    <name evidence="3" type="ORF">TELCIR_12316</name>
</gene>
<dbReference type="PANTHER" id="PTHR24253:SF153">
    <property type="entry name" value="SERINE PROTEASE HEPSIN"/>
    <property type="match status" value="1"/>
</dbReference>
<evidence type="ECO:0000259" key="2">
    <source>
        <dbReference type="Pfam" id="PF00089"/>
    </source>
</evidence>
<dbReference type="InterPro" id="IPR001254">
    <property type="entry name" value="Trypsin_dom"/>
</dbReference>
<sequence length="186" mass="20808">MPISDISFDDSCSGSLISPRHVITAAHCVTNYDSEKVAKECRGSLHGYVPSTINPEIFKVYIGTFCNHPEECQRPRRVKKSNLYNSHTQKHDFAILELQKYVYEDEAIPVCLPSRKFRLAKVLSGAGAGKDSEAEDPGLKVARLSLYREEHEHRNIITSSTDASACGVSKISFQKGKVLRFITFTK</sequence>